<sequence length="293" mass="32907">MDETCGPNIRRLLEGARAPGTVKAYKTALEAFRKWQAAGPEERKRDELTSAAIFVAKRSISVKASSLATFVSALAYERLGRKPEEASKWAVLDEMVRARKKSDEEWVRQFAKEHEINALLSALSRFSWPQWRKDRAHVLLILLFYGLLRITEAVSLEGEDFTMENGYWMVRIRRSKTDQDGQGSNVFIGREPTFDEVAARCQHRQVHGFLLASTDGRKWSSNAAASEVKRICAFAGIRPLSPHSFRRGGATNALDKGTDVDAVRRRSRWASVDSMEPYVNVSVVSHGGPSHIS</sequence>
<dbReference type="PANTHER" id="PTHR34605:SF3">
    <property type="entry name" value="P CELL-TYPE AGGLUTINATION PROTEIN MAP4-LIKE-RELATED"/>
    <property type="match status" value="1"/>
</dbReference>
<gene>
    <name evidence="5" type="ORF">ANCCEY_11758</name>
</gene>
<feature type="domain" description="Core-binding (CB)" evidence="4">
    <location>
        <begin position="1"/>
        <end position="75"/>
    </location>
</feature>
<protein>
    <submittedName>
        <fullName evidence="5">Site-specific recombinase, phage integrase family</fullName>
    </submittedName>
</protein>
<dbReference type="SUPFAM" id="SSF56349">
    <property type="entry name" value="DNA breaking-rejoining enzymes"/>
    <property type="match status" value="1"/>
</dbReference>
<dbReference type="PROSITE" id="PS51900">
    <property type="entry name" value="CB"/>
    <property type="match status" value="1"/>
</dbReference>
<keyword evidence="6" id="KW-1185">Reference proteome</keyword>
<keyword evidence="1" id="KW-0238">DNA-binding</keyword>
<proteinExistence type="predicted"/>
<evidence type="ECO:0000259" key="3">
    <source>
        <dbReference type="PROSITE" id="PS51898"/>
    </source>
</evidence>
<dbReference type="InterPro" id="IPR011010">
    <property type="entry name" value="DNA_brk_join_enz"/>
</dbReference>
<feature type="domain" description="Tyr recombinase" evidence="3">
    <location>
        <begin position="105"/>
        <end position="293"/>
    </location>
</feature>
<dbReference type="InterPro" id="IPR052925">
    <property type="entry name" value="Phage_Integrase-like_Recomb"/>
</dbReference>
<dbReference type="InterPro" id="IPR002104">
    <property type="entry name" value="Integrase_catalytic"/>
</dbReference>
<evidence type="ECO:0000256" key="1">
    <source>
        <dbReference type="ARBA" id="ARBA00023125"/>
    </source>
</evidence>
<dbReference type="GO" id="GO:0003677">
    <property type="term" value="F:DNA binding"/>
    <property type="evidence" value="ECO:0007669"/>
    <property type="project" value="UniProtKB-KW"/>
</dbReference>
<keyword evidence="2" id="KW-0233">DNA recombination</keyword>
<organism evidence="5 6">
    <name type="scientific">Ancylostoma ceylanicum</name>
    <dbReference type="NCBI Taxonomy" id="53326"/>
    <lineage>
        <taxon>Eukaryota</taxon>
        <taxon>Metazoa</taxon>
        <taxon>Ecdysozoa</taxon>
        <taxon>Nematoda</taxon>
        <taxon>Chromadorea</taxon>
        <taxon>Rhabditida</taxon>
        <taxon>Rhabditina</taxon>
        <taxon>Rhabditomorpha</taxon>
        <taxon>Strongyloidea</taxon>
        <taxon>Ancylostomatidae</taxon>
        <taxon>Ancylostomatinae</taxon>
        <taxon>Ancylostoma</taxon>
    </lineage>
</organism>
<name>A0A0D6LGS9_9BILA</name>
<dbReference type="PANTHER" id="PTHR34605">
    <property type="entry name" value="PHAGE_INTEGRASE DOMAIN-CONTAINING PROTEIN"/>
    <property type="match status" value="1"/>
</dbReference>
<evidence type="ECO:0000259" key="4">
    <source>
        <dbReference type="PROSITE" id="PS51900"/>
    </source>
</evidence>
<evidence type="ECO:0000313" key="5">
    <source>
        <dbReference type="EMBL" id="EPB69146.1"/>
    </source>
</evidence>
<dbReference type="Gene3D" id="1.10.443.10">
    <property type="entry name" value="Intergrase catalytic core"/>
    <property type="match status" value="1"/>
</dbReference>
<dbReference type="Pfam" id="PF00589">
    <property type="entry name" value="Phage_integrase"/>
    <property type="match status" value="1"/>
</dbReference>
<dbReference type="Proteomes" id="UP000054495">
    <property type="component" value="Unassembled WGS sequence"/>
</dbReference>
<dbReference type="InterPro" id="IPR013762">
    <property type="entry name" value="Integrase-like_cat_sf"/>
</dbReference>
<dbReference type="AlphaFoldDB" id="A0A0D6LGS9"/>
<dbReference type="GO" id="GO:0006310">
    <property type="term" value="P:DNA recombination"/>
    <property type="evidence" value="ECO:0007669"/>
    <property type="project" value="UniProtKB-KW"/>
</dbReference>
<evidence type="ECO:0000313" key="6">
    <source>
        <dbReference type="Proteomes" id="UP000054495"/>
    </source>
</evidence>
<dbReference type="PROSITE" id="PS51898">
    <property type="entry name" value="TYR_RECOMBINASE"/>
    <property type="match status" value="1"/>
</dbReference>
<evidence type="ECO:0000256" key="2">
    <source>
        <dbReference type="ARBA" id="ARBA00023172"/>
    </source>
</evidence>
<dbReference type="InterPro" id="IPR044068">
    <property type="entry name" value="CB"/>
</dbReference>
<accession>A0A0D6LGS9</accession>
<reference evidence="5 6" key="1">
    <citation type="submission" date="2013-05" db="EMBL/GenBank/DDBJ databases">
        <title>Draft genome of the parasitic nematode Anyclostoma ceylanicum.</title>
        <authorList>
            <person name="Mitreva M."/>
        </authorList>
    </citation>
    <scope>NUCLEOTIDE SEQUENCE [LARGE SCALE GENOMIC DNA]</scope>
</reference>
<dbReference type="EMBL" id="KE125332">
    <property type="protein sequence ID" value="EPB69146.1"/>
    <property type="molecule type" value="Genomic_DNA"/>
</dbReference>
<dbReference type="GO" id="GO:0015074">
    <property type="term" value="P:DNA integration"/>
    <property type="evidence" value="ECO:0007669"/>
    <property type="project" value="InterPro"/>
</dbReference>